<keyword evidence="6 8" id="KW-1133">Transmembrane helix</keyword>
<feature type="transmembrane region" description="Helical" evidence="8">
    <location>
        <begin position="307"/>
        <end position="327"/>
    </location>
</feature>
<feature type="transmembrane region" description="Helical" evidence="8">
    <location>
        <begin position="117"/>
        <end position="135"/>
    </location>
</feature>
<keyword evidence="7 8" id="KW-0472">Membrane</keyword>
<feature type="transmembrane region" description="Helical" evidence="8">
    <location>
        <begin position="40"/>
        <end position="61"/>
    </location>
</feature>
<dbReference type="GO" id="GO:0009847">
    <property type="term" value="P:spore germination"/>
    <property type="evidence" value="ECO:0007669"/>
    <property type="project" value="InterPro"/>
</dbReference>
<feature type="transmembrane region" description="Helical" evidence="8">
    <location>
        <begin position="147"/>
        <end position="167"/>
    </location>
</feature>
<evidence type="ECO:0000313" key="9">
    <source>
        <dbReference type="EMBL" id="MBD2866444.1"/>
    </source>
</evidence>
<dbReference type="PANTHER" id="PTHR34975:SF2">
    <property type="entry name" value="SPORE GERMINATION PROTEIN A2"/>
    <property type="match status" value="1"/>
</dbReference>
<keyword evidence="5 8" id="KW-0812">Transmembrane</keyword>
<organism evidence="9 10">
    <name type="scientific">Paenibacillus oceani</name>
    <dbReference type="NCBI Taxonomy" id="2772510"/>
    <lineage>
        <taxon>Bacteria</taxon>
        <taxon>Bacillati</taxon>
        <taxon>Bacillota</taxon>
        <taxon>Bacilli</taxon>
        <taxon>Bacillales</taxon>
        <taxon>Paenibacillaceae</taxon>
        <taxon>Paenibacillus</taxon>
    </lineage>
</organism>
<protein>
    <submittedName>
        <fullName evidence="9">Endospore germination permease</fullName>
    </submittedName>
</protein>
<evidence type="ECO:0000256" key="8">
    <source>
        <dbReference type="SAM" id="Phobius"/>
    </source>
</evidence>
<feature type="transmembrane region" description="Helical" evidence="8">
    <location>
        <begin position="339"/>
        <end position="358"/>
    </location>
</feature>
<feature type="transmembrane region" description="Helical" evidence="8">
    <location>
        <begin position="270"/>
        <end position="295"/>
    </location>
</feature>
<feature type="transmembrane region" description="Helical" evidence="8">
    <location>
        <begin position="82"/>
        <end position="102"/>
    </location>
</feature>
<dbReference type="Gene3D" id="1.20.1740.10">
    <property type="entry name" value="Amino acid/polyamine transporter I"/>
    <property type="match status" value="1"/>
</dbReference>
<dbReference type="AlphaFoldDB" id="A0A927CE78"/>
<comment type="subcellular location">
    <subcellularLocation>
        <location evidence="1">Membrane</location>
        <topology evidence="1">Multi-pass membrane protein</topology>
    </subcellularLocation>
</comment>
<accession>A0A927CE78</accession>
<dbReference type="NCBIfam" id="TIGR00912">
    <property type="entry name" value="2A0309"/>
    <property type="match status" value="1"/>
</dbReference>
<evidence type="ECO:0000256" key="7">
    <source>
        <dbReference type="ARBA" id="ARBA00023136"/>
    </source>
</evidence>
<sequence length="378" mass="41564">MPNKNAISLRQFTVLVLLMTVGDSLLVLPAIPASEAKHDAWISALAGLAFSLPILWLFGIANRRFQGLSLIEYVHERLGRTVGTVLGLLFLLFPLTCSAVQIREIGDFMITHILPETPIQAIHLLFIAVILFGAAQGLEPIARTAEILFPWFLLLFTTFVFFLFPQIDFRNVQPVLGEGVKPVLRGALTAAAFPYSELVILLMIAPYVTNREKAGKSLFVGAVLGGLVLITVVSLCICVLGHYVSGSQLYPTYTLAKKISVGLFLERLEAIMAIMWFISAYFKITIYVYALHLGIAQTFKLNGYKPLLLPGGMLLVSLSIAISPNIVHFQTLITRYWPYLDFFYAIVFPLVVIGAHALRKAENSGPGGAAGKMKPEAR</sequence>
<comment type="caution">
    <text evidence="9">The sequence shown here is derived from an EMBL/GenBank/DDBJ whole genome shotgun (WGS) entry which is preliminary data.</text>
</comment>
<evidence type="ECO:0000256" key="5">
    <source>
        <dbReference type="ARBA" id="ARBA00022692"/>
    </source>
</evidence>
<keyword evidence="4" id="KW-0309">Germination</keyword>
<dbReference type="RefSeq" id="WP_190932062.1">
    <property type="nucleotide sequence ID" value="NZ_JACXJA010000059.1"/>
</dbReference>
<dbReference type="Pfam" id="PF03845">
    <property type="entry name" value="Spore_permease"/>
    <property type="match status" value="1"/>
</dbReference>
<dbReference type="InterPro" id="IPR004761">
    <property type="entry name" value="Spore_GerAB"/>
</dbReference>
<evidence type="ECO:0000313" key="10">
    <source>
        <dbReference type="Proteomes" id="UP000639396"/>
    </source>
</evidence>
<feature type="transmembrane region" description="Helical" evidence="8">
    <location>
        <begin position="187"/>
        <end position="208"/>
    </location>
</feature>
<proteinExistence type="inferred from homology"/>
<dbReference type="Proteomes" id="UP000639396">
    <property type="component" value="Unassembled WGS sequence"/>
</dbReference>
<name>A0A927CE78_9BACL</name>
<feature type="transmembrane region" description="Helical" evidence="8">
    <location>
        <begin position="12"/>
        <end position="34"/>
    </location>
</feature>
<reference evidence="9" key="1">
    <citation type="submission" date="2020-09" db="EMBL/GenBank/DDBJ databases">
        <title>A novel bacterium of genus Paenibacillus, isolated from South China Sea.</title>
        <authorList>
            <person name="Huang H."/>
            <person name="Mo K."/>
            <person name="Hu Y."/>
        </authorList>
    </citation>
    <scope>NUCLEOTIDE SEQUENCE</scope>
    <source>
        <strain evidence="9">IB182363</strain>
    </source>
</reference>
<feature type="transmembrane region" description="Helical" evidence="8">
    <location>
        <begin position="220"/>
        <end position="244"/>
    </location>
</feature>
<evidence type="ECO:0000256" key="2">
    <source>
        <dbReference type="ARBA" id="ARBA00007998"/>
    </source>
</evidence>
<keyword evidence="3" id="KW-0813">Transport</keyword>
<evidence type="ECO:0000256" key="6">
    <source>
        <dbReference type="ARBA" id="ARBA00022989"/>
    </source>
</evidence>
<evidence type="ECO:0000256" key="1">
    <source>
        <dbReference type="ARBA" id="ARBA00004141"/>
    </source>
</evidence>
<gene>
    <name evidence="9" type="ORF">IDH45_31175</name>
</gene>
<dbReference type="EMBL" id="JACXJA010000059">
    <property type="protein sequence ID" value="MBD2866444.1"/>
    <property type="molecule type" value="Genomic_DNA"/>
</dbReference>
<dbReference type="PANTHER" id="PTHR34975">
    <property type="entry name" value="SPORE GERMINATION PROTEIN A2"/>
    <property type="match status" value="1"/>
</dbReference>
<evidence type="ECO:0000256" key="3">
    <source>
        <dbReference type="ARBA" id="ARBA00022448"/>
    </source>
</evidence>
<keyword evidence="10" id="KW-1185">Reference proteome</keyword>
<comment type="similarity">
    <text evidence="2">Belongs to the amino acid-polyamine-organocation (APC) superfamily. Spore germination protein (SGP) (TC 2.A.3.9) family.</text>
</comment>
<dbReference type="GO" id="GO:0016020">
    <property type="term" value="C:membrane"/>
    <property type="evidence" value="ECO:0007669"/>
    <property type="project" value="UniProtKB-SubCell"/>
</dbReference>
<evidence type="ECO:0000256" key="4">
    <source>
        <dbReference type="ARBA" id="ARBA00022544"/>
    </source>
</evidence>